<feature type="chain" id="PRO_5030887184" evidence="8">
    <location>
        <begin position="28"/>
        <end position="575"/>
    </location>
</feature>
<keyword evidence="7" id="KW-0449">Lipoprotein</keyword>
<organism evidence="9 10">
    <name type="scientific">Photobacterium halotolerans</name>
    <dbReference type="NCBI Taxonomy" id="265726"/>
    <lineage>
        <taxon>Bacteria</taxon>
        <taxon>Pseudomonadati</taxon>
        <taxon>Pseudomonadota</taxon>
        <taxon>Gammaproteobacteria</taxon>
        <taxon>Vibrionales</taxon>
        <taxon>Vibrionaceae</taxon>
        <taxon>Photobacterium</taxon>
    </lineage>
</organism>
<protein>
    <submittedName>
        <fullName evidence="9">Extracellular solute-binding protein</fullName>
    </submittedName>
</protein>
<dbReference type="InterPro" id="IPR050490">
    <property type="entry name" value="Bact_solute-bd_prot1"/>
</dbReference>
<comment type="caution">
    <text evidence="9">The sequence shown here is derived from an EMBL/GenBank/DDBJ whole genome shotgun (WGS) entry which is preliminary data.</text>
</comment>
<keyword evidence="4 8" id="KW-0732">Signal</keyword>
<dbReference type="GO" id="GO:0022857">
    <property type="term" value="F:transmembrane transporter activity"/>
    <property type="evidence" value="ECO:0007669"/>
    <property type="project" value="InterPro"/>
</dbReference>
<evidence type="ECO:0000313" key="10">
    <source>
        <dbReference type="Proteomes" id="UP000465712"/>
    </source>
</evidence>
<evidence type="ECO:0000256" key="8">
    <source>
        <dbReference type="SAM" id="SignalP"/>
    </source>
</evidence>
<evidence type="ECO:0000256" key="1">
    <source>
        <dbReference type="ARBA" id="ARBA00004418"/>
    </source>
</evidence>
<comment type="similarity">
    <text evidence="2">Belongs to the bacterial solute-binding protein 1 family.</text>
</comment>
<dbReference type="EMBL" id="WXWW01000112">
    <property type="protein sequence ID" value="NAW65034.1"/>
    <property type="molecule type" value="Genomic_DNA"/>
</dbReference>
<gene>
    <name evidence="9" type="ORF">CAG72_07370</name>
</gene>
<dbReference type="Proteomes" id="UP000465712">
    <property type="component" value="Unassembled WGS sequence"/>
</dbReference>
<dbReference type="PANTHER" id="PTHR43649:SF33">
    <property type="entry name" value="POLYGALACTURONAN_RHAMNOGALACTURONAN-BINDING PROTEIN YTCQ"/>
    <property type="match status" value="1"/>
</dbReference>
<dbReference type="Gene3D" id="3.40.190.10">
    <property type="entry name" value="Periplasmic binding protein-like II"/>
    <property type="match status" value="2"/>
</dbReference>
<evidence type="ECO:0000256" key="3">
    <source>
        <dbReference type="ARBA" id="ARBA00022475"/>
    </source>
</evidence>
<keyword evidence="3" id="KW-1003">Cell membrane</keyword>
<dbReference type="AlphaFoldDB" id="A0A7X4WA71"/>
<dbReference type="RefSeq" id="WP_161443901.1">
    <property type="nucleotide sequence ID" value="NZ_WXWW01000112.1"/>
</dbReference>
<comment type="subcellular location">
    <subcellularLocation>
        <location evidence="1">Periplasm</location>
    </subcellularLocation>
</comment>
<dbReference type="SUPFAM" id="SSF53850">
    <property type="entry name" value="Periplasmic binding protein-like II"/>
    <property type="match status" value="1"/>
</dbReference>
<proteinExistence type="inferred from homology"/>
<dbReference type="PIRSF" id="PIRSF035859">
    <property type="entry name" value="ABC_tp_sb"/>
    <property type="match status" value="1"/>
</dbReference>
<evidence type="ECO:0000256" key="6">
    <source>
        <dbReference type="ARBA" id="ARBA00023139"/>
    </source>
</evidence>
<dbReference type="Pfam" id="PF01547">
    <property type="entry name" value="SBP_bac_1"/>
    <property type="match status" value="1"/>
</dbReference>
<evidence type="ECO:0000313" key="9">
    <source>
        <dbReference type="EMBL" id="NAW65034.1"/>
    </source>
</evidence>
<keyword evidence="5" id="KW-0472">Membrane</keyword>
<dbReference type="InterPro" id="IPR006059">
    <property type="entry name" value="SBP"/>
</dbReference>
<sequence>MNRTRFVPKPTTLGLIITLLLSPAAFADQYSDAAKKWIDDEFAQSSLSKDDQMKELAWFTEAAKPFRGMEIKVVSETITTHEYESKVLAKAFEEITGIKVTHDLIQEGDVVEKLQTEMQSNRSIYDAYINDSDLIGTHVRYGKVIPISDYITGEGKDVTLPTLDLDDFIGLSFTTGPDGKVYQLPDQQFANLYWFRADWFDREDLQKQFKEIYGYDLGVPVNWSAYEDIAEFFTVHVKEIDGKRVYGHMDYGKKDPSLGWRFTDAWFSMAGAGDKGLPNGKPVDEWGIRVEGCRPVGSSVERGGATNGPAAVYATTKYVEWLNKYAPAEAQGMTFSEAGPVPAQGNIAQQIFWYTAFTADMTKPGLEVVNPDGTPKWRMAPSPKGPYWEEGMKLGYQDAGSWTLMKATDPERRKAAWLYAQFTVAKTVSLKKTLVGLTPIRESDINTEIMTEAAPKLGGLVEFYRSPARVQWTPTGTNVPDYPKLAQLWWQYIAEAANGEKTPQQALDGLATAQDRVLERLERANVQGECGPKLNKPRDAAYWLAQPGAPKAKLANEKPQGVTIKYAELLKSWQQ</sequence>
<accession>A0A7X4WA71</accession>
<reference evidence="9 10" key="1">
    <citation type="submission" date="2017-05" db="EMBL/GenBank/DDBJ databases">
        <title>High clonality and local adaptation shapes Vibrionaceae linages within an endangered oasis.</title>
        <authorList>
            <person name="Vazquez-Rosas-Landa M."/>
        </authorList>
    </citation>
    <scope>NUCLEOTIDE SEQUENCE [LARGE SCALE GENOMIC DNA]</scope>
    <source>
        <strain evidence="9 10">P46_P4S1P180</strain>
    </source>
</reference>
<dbReference type="GO" id="GO:0042597">
    <property type="term" value="C:periplasmic space"/>
    <property type="evidence" value="ECO:0007669"/>
    <property type="project" value="UniProtKB-SubCell"/>
</dbReference>
<feature type="signal peptide" evidence="8">
    <location>
        <begin position="1"/>
        <end position="27"/>
    </location>
</feature>
<dbReference type="InterPro" id="IPR014597">
    <property type="entry name" value="ABC_tp_sb"/>
</dbReference>
<name>A0A7X4WA71_9GAMM</name>
<keyword evidence="6" id="KW-0564">Palmitate</keyword>
<evidence type="ECO:0000256" key="4">
    <source>
        <dbReference type="ARBA" id="ARBA00022729"/>
    </source>
</evidence>
<evidence type="ECO:0000256" key="7">
    <source>
        <dbReference type="ARBA" id="ARBA00023288"/>
    </source>
</evidence>
<dbReference type="PANTHER" id="PTHR43649">
    <property type="entry name" value="ARABINOSE-BINDING PROTEIN-RELATED"/>
    <property type="match status" value="1"/>
</dbReference>
<evidence type="ECO:0000256" key="5">
    <source>
        <dbReference type="ARBA" id="ARBA00023136"/>
    </source>
</evidence>
<evidence type="ECO:0000256" key="2">
    <source>
        <dbReference type="ARBA" id="ARBA00008520"/>
    </source>
</evidence>